<dbReference type="GO" id="GO:0003735">
    <property type="term" value="F:structural constituent of ribosome"/>
    <property type="evidence" value="ECO:0007669"/>
    <property type="project" value="InterPro"/>
</dbReference>
<evidence type="ECO:0000256" key="5">
    <source>
        <dbReference type="ARBA" id="ARBA00022884"/>
    </source>
</evidence>
<dbReference type="HAMAP" id="MF_01331_B">
    <property type="entry name" value="Ribosomal_uL22_B"/>
    <property type="match status" value="1"/>
</dbReference>
<dbReference type="GO" id="GO:0006412">
    <property type="term" value="P:translation"/>
    <property type="evidence" value="ECO:0007669"/>
    <property type="project" value="UniProtKB-UniRule"/>
</dbReference>
<evidence type="ECO:0000256" key="12">
    <source>
        <dbReference type="RuleBase" id="RU004006"/>
    </source>
</evidence>
<dbReference type="InterPro" id="IPR005727">
    <property type="entry name" value="Ribosomal_uL22_bac/chlpt-type"/>
</dbReference>
<evidence type="ECO:0000313" key="14">
    <source>
        <dbReference type="EMBL" id="AKQ01625.1"/>
    </source>
</evidence>
<dbReference type="InterPro" id="IPR047867">
    <property type="entry name" value="Ribosomal_uL22_bac/org-type"/>
</dbReference>
<accession>A0A0H4T4G3</accession>
<name>A0A0H4T4G3_9ACTN</name>
<comment type="similarity">
    <text evidence="2 10 11">Belongs to the universal ribosomal protein uL22 family.</text>
</comment>
<evidence type="ECO:0000256" key="1">
    <source>
        <dbReference type="ARBA" id="ARBA00003478"/>
    </source>
</evidence>
<evidence type="ECO:0000256" key="10">
    <source>
        <dbReference type="HAMAP-Rule" id="MF_01331"/>
    </source>
</evidence>
<comment type="function">
    <text evidence="8">This protein binds specifically to 23S rRNA; its binding is stimulated by other ribosomal proteins, e.g. L4, L17, and L20. It is important during the early stages of 50S assembly. It makes multiple contacts with different domains of the 23S rRNA in the assembled 50S subunit and ribosome.</text>
</comment>
<evidence type="ECO:0000256" key="2">
    <source>
        <dbReference type="ARBA" id="ARBA00009451"/>
    </source>
</evidence>
<protein>
    <recommendedName>
        <fullName evidence="9 10">Large ribosomal subunit protein uL22</fullName>
    </recommendedName>
</protein>
<dbReference type="CDD" id="cd00336">
    <property type="entry name" value="Ribosomal_L22"/>
    <property type="match status" value="1"/>
</dbReference>
<comment type="subunit">
    <text evidence="3 10 12">Part of the 50S ribosomal subunit.</text>
</comment>
<dbReference type="PANTHER" id="PTHR13501">
    <property type="entry name" value="CHLOROPLAST 50S RIBOSOMAL PROTEIN L22-RELATED"/>
    <property type="match status" value="1"/>
</dbReference>
<dbReference type="GO" id="GO:0022625">
    <property type="term" value="C:cytosolic large ribosomal subunit"/>
    <property type="evidence" value="ECO:0007669"/>
    <property type="project" value="TreeGrafter"/>
</dbReference>
<keyword evidence="5 10" id="KW-0694">RNA-binding</keyword>
<dbReference type="EMBL" id="KT006971">
    <property type="protein sequence ID" value="AKQ01625.1"/>
    <property type="molecule type" value="Genomic_DNA"/>
</dbReference>
<evidence type="ECO:0000256" key="9">
    <source>
        <dbReference type="ARBA" id="ARBA00035207"/>
    </source>
</evidence>
<dbReference type="NCBIfam" id="TIGR01044">
    <property type="entry name" value="rplV_bact"/>
    <property type="match status" value="1"/>
</dbReference>
<keyword evidence="4 10" id="KW-0699">rRNA-binding</keyword>
<proteinExistence type="inferred from homology"/>
<dbReference type="GO" id="GO:0019843">
    <property type="term" value="F:rRNA binding"/>
    <property type="evidence" value="ECO:0007669"/>
    <property type="project" value="UniProtKB-UniRule"/>
</dbReference>
<comment type="function">
    <text evidence="1 10">The globular domain of the protein is located near the polypeptide exit tunnel on the outside of the subunit, while an extended beta-hairpin is found that lines the wall of the exit tunnel in the center of the 70S ribosome.</text>
</comment>
<dbReference type="AlphaFoldDB" id="A0A0H4T4G3"/>
<dbReference type="Gene3D" id="3.90.470.10">
    <property type="entry name" value="Ribosomal protein L22/L17"/>
    <property type="match status" value="1"/>
</dbReference>
<dbReference type="SUPFAM" id="SSF54843">
    <property type="entry name" value="Ribosomal protein L22"/>
    <property type="match status" value="1"/>
</dbReference>
<reference evidence="14" key="1">
    <citation type="journal article" date="2015" name="ISME J.">
        <title>Aquifer environment selects for microbial species cohorts in sediment and groundwater.</title>
        <authorList>
            <person name="Hug L.A."/>
            <person name="Thomas B.C."/>
            <person name="Brown C.T."/>
            <person name="Frischkorn K.R."/>
            <person name="Williams K.H."/>
            <person name="Tringe S.G."/>
            <person name="Banfield J.F."/>
        </authorList>
    </citation>
    <scope>NUCLEOTIDE SEQUENCE</scope>
</reference>
<keyword evidence="7 10" id="KW-0687">Ribonucleoprotein</keyword>
<organism evidence="14">
    <name type="scientific">uncultured actinobacterium Rifle_16ft_4_minimus_2010</name>
    <dbReference type="NCBI Taxonomy" id="1665146"/>
    <lineage>
        <taxon>Bacteria</taxon>
        <taxon>Bacillati</taxon>
        <taxon>Actinomycetota</taxon>
        <taxon>Actinomycetes</taxon>
        <taxon>marine Actinobacteria clade</taxon>
        <taxon>environmental samples</taxon>
    </lineage>
</organism>
<evidence type="ECO:0000256" key="11">
    <source>
        <dbReference type="RuleBase" id="RU004005"/>
    </source>
</evidence>
<evidence type="ECO:0000256" key="6">
    <source>
        <dbReference type="ARBA" id="ARBA00022980"/>
    </source>
</evidence>
<evidence type="ECO:0000256" key="8">
    <source>
        <dbReference type="ARBA" id="ARBA00025084"/>
    </source>
</evidence>
<gene>
    <name evidence="10" type="primary">rplV</name>
</gene>
<evidence type="ECO:0000256" key="4">
    <source>
        <dbReference type="ARBA" id="ARBA00022730"/>
    </source>
</evidence>
<evidence type="ECO:0000256" key="3">
    <source>
        <dbReference type="ARBA" id="ARBA00011838"/>
    </source>
</evidence>
<dbReference type="PANTHER" id="PTHR13501:SF8">
    <property type="entry name" value="LARGE RIBOSOMAL SUBUNIT PROTEIN UL22M"/>
    <property type="match status" value="1"/>
</dbReference>
<keyword evidence="6 10" id="KW-0689">Ribosomal protein</keyword>
<evidence type="ECO:0000256" key="13">
    <source>
        <dbReference type="RuleBase" id="RU004008"/>
    </source>
</evidence>
<dbReference type="InterPro" id="IPR036394">
    <property type="entry name" value="Ribosomal_uL22_sf"/>
</dbReference>
<evidence type="ECO:0000256" key="7">
    <source>
        <dbReference type="ARBA" id="ARBA00023274"/>
    </source>
</evidence>
<comment type="function">
    <text evidence="10 13">This protein binds specifically to 23S rRNA; its binding is stimulated by other ribosomal proteins, e.g., L4, L17, and L20. It is important during the early stages of 50S assembly. It makes multiple contacts with different domains of the 23S rRNA in the assembled 50S subunit and ribosome.</text>
</comment>
<dbReference type="InterPro" id="IPR001063">
    <property type="entry name" value="Ribosomal_uL22"/>
</dbReference>
<dbReference type="Pfam" id="PF00237">
    <property type="entry name" value="Ribosomal_L22"/>
    <property type="match status" value="1"/>
</dbReference>
<sequence>MKAAARALFIRESAPKLRAVLDLVRGLPVARAREILQFSGRGATGPVSKVLESAVANASHNHALDAAELRVLEAYADLGPVLKRVRPKARGRAGGIRKPTAHVTIVVGDGRDEESA</sequence>